<dbReference type="GO" id="GO:0003677">
    <property type="term" value="F:DNA binding"/>
    <property type="evidence" value="ECO:0007669"/>
    <property type="project" value="UniProtKB-KW"/>
</dbReference>
<dbReference type="Proteomes" id="UP000198287">
    <property type="component" value="Unassembled WGS sequence"/>
</dbReference>
<protein>
    <submittedName>
        <fullName evidence="3">DNA-binding protein RFX2</fullName>
    </submittedName>
</protein>
<keyword evidence="3" id="KW-0238">DNA-binding</keyword>
<feature type="domain" description="RFX-type winged-helix" evidence="2">
    <location>
        <begin position="55"/>
        <end position="129"/>
    </location>
</feature>
<evidence type="ECO:0000256" key="1">
    <source>
        <dbReference type="SAM" id="MobiDB-lite"/>
    </source>
</evidence>
<evidence type="ECO:0000313" key="4">
    <source>
        <dbReference type="Proteomes" id="UP000198287"/>
    </source>
</evidence>
<proteinExistence type="predicted"/>
<name>A0A226ENL5_FOLCA</name>
<dbReference type="GO" id="GO:0006355">
    <property type="term" value="P:regulation of DNA-templated transcription"/>
    <property type="evidence" value="ECO:0007669"/>
    <property type="project" value="InterPro"/>
</dbReference>
<comment type="caution">
    <text evidence="3">The sequence shown here is derived from an EMBL/GenBank/DDBJ whole genome shotgun (WGS) entry which is preliminary data.</text>
</comment>
<keyword evidence="4" id="KW-1185">Reference proteome</keyword>
<dbReference type="InterPro" id="IPR036388">
    <property type="entry name" value="WH-like_DNA-bd_sf"/>
</dbReference>
<dbReference type="Pfam" id="PF02257">
    <property type="entry name" value="RFX_DNA_binding"/>
    <property type="match status" value="1"/>
</dbReference>
<dbReference type="EMBL" id="LNIX01000002">
    <property type="protein sequence ID" value="OXA59222.1"/>
    <property type="molecule type" value="Genomic_DNA"/>
</dbReference>
<reference evidence="3 4" key="1">
    <citation type="submission" date="2015-12" db="EMBL/GenBank/DDBJ databases">
        <title>The genome of Folsomia candida.</title>
        <authorList>
            <person name="Faddeeva A."/>
            <person name="Derks M.F."/>
            <person name="Anvar Y."/>
            <person name="Smit S."/>
            <person name="Van Straalen N."/>
            <person name="Roelofs D."/>
        </authorList>
    </citation>
    <scope>NUCLEOTIDE SEQUENCE [LARGE SCALE GENOMIC DNA]</scope>
    <source>
        <strain evidence="3 4">VU population</strain>
        <tissue evidence="3">Whole body</tissue>
    </source>
</reference>
<sequence>MSLRKRGYQESETRSNSDGDTYYDVNLSDDVDQDEEPGKTKKERRAFNSEYNDAIRVWLGENYKNKKGIEIEKSDILANYLEEAKKRGWILKNATTIGRLVGEVFGKLKTREVMRNKVKSYYYVDLALKNDDEEEIEDDDVVDHNTCHGINFMVQPGTKIFVNENNRLLYKTYTGAPKKAFRITLNLTRDQKNKKWDGTFVYGVSSEQNVLSTAYTVLCNVIKKLKNPKLEMKTGCSYRWWIKKLNKFFRWSETVHTDLVVDSYQLAKYLTWYLRGLKGWKGIGTTKPLESDKMFDMFKQELIASLEAAKLKFAKIDDSCAQDLHICPHGQCMKTFTIPHKYRRHVKECSEIGKPGFEEDAEEYDDDENLLDDDDTQELPEVKAEEENMVNLQMTFLLYYVLYEDSIWLDWKLLEM</sequence>
<dbReference type="InterPro" id="IPR003150">
    <property type="entry name" value="DNA-bd_RFX"/>
</dbReference>
<dbReference type="Gene3D" id="1.10.10.10">
    <property type="entry name" value="Winged helix-like DNA-binding domain superfamily/Winged helix DNA-binding domain"/>
    <property type="match status" value="1"/>
</dbReference>
<accession>A0A226ENL5</accession>
<gene>
    <name evidence="3" type="ORF">Fcan01_05991</name>
</gene>
<feature type="region of interest" description="Disordered" evidence="1">
    <location>
        <begin position="1"/>
        <end position="43"/>
    </location>
</feature>
<organism evidence="3 4">
    <name type="scientific">Folsomia candida</name>
    <name type="common">Springtail</name>
    <dbReference type="NCBI Taxonomy" id="158441"/>
    <lineage>
        <taxon>Eukaryota</taxon>
        <taxon>Metazoa</taxon>
        <taxon>Ecdysozoa</taxon>
        <taxon>Arthropoda</taxon>
        <taxon>Hexapoda</taxon>
        <taxon>Collembola</taxon>
        <taxon>Entomobryomorpha</taxon>
        <taxon>Isotomoidea</taxon>
        <taxon>Isotomidae</taxon>
        <taxon>Proisotominae</taxon>
        <taxon>Folsomia</taxon>
    </lineage>
</organism>
<evidence type="ECO:0000259" key="2">
    <source>
        <dbReference type="Pfam" id="PF02257"/>
    </source>
</evidence>
<feature type="compositionally biased region" description="Basic and acidic residues" evidence="1">
    <location>
        <begin position="7"/>
        <end position="17"/>
    </location>
</feature>
<dbReference type="AlphaFoldDB" id="A0A226ENL5"/>
<evidence type="ECO:0000313" key="3">
    <source>
        <dbReference type="EMBL" id="OXA59222.1"/>
    </source>
</evidence>